<evidence type="ECO:0000313" key="1">
    <source>
        <dbReference type="EMBL" id="EAT36387.1"/>
    </source>
</evidence>
<feature type="non-terminal residue" evidence="1">
    <location>
        <position position="1"/>
    </location>
</feature>
<reference evidence="1" key="2">
    <citation type="journal article" date="2007" name="Science">
        <title>Genome sequence of Aedes aegypti, a major arbovirus vector.</title>
        <authorList>
            <person name="Nene V."/>
            <person name="Wortman J.R."/>
            <person name="Lawson D."/>
            <person name="Haas B."/>
            <person name="Kodira C."/>
            <person name="Tu Z.J."/>
            <person name="Loftus B."/>
            <person name="Xi Z."/>
            <person name="Megy K."/>
            <person name="Grabherr M."/>
            <person name="Ren Q."/>
            <person name="Zdobnov E.M."/>
            <person name="Lobo N.F."/>
            <person name="Campbell K.S."/>
            <person name="Brown S.E."/>
            <person name="Bonaldo M.F."/>
            <person name="Zhu J."/>
            <person name="Sinkins S.P."/>
            <person name="Hogenkamp D.G."/>
            <person name="Amedeo P."/>
            <person name="Arensburger P."/>
            <person name="Atkinson P.W."/>
            <person name="Bidwell S."/>
            <person name="Biedler J."/>
            <person name="Birney E."/>
            <person name="Bruggner R.V."/>
            <person name="Costas J."/>
            <person name="Coy M.R."/>
            <person name="Crabtree J."/>
            <person name="Crawford M."/>
            <person name="Debruyn B."/>
            <person name="Decaprio D."/>
            <person name="Eiglmeier K."/>
            <person name="Eisenstadt E."/>
            <person name="El-Dorry H."/>
            <person name="Gelbart W.M."/>
            <person name="Gomes S.L."/>
            <person name="Hammond M."/>
            <person name="Hannick L.I."/>
            <person name="Hogan J.R."/>
            <person name="Holmes M.H."/>
            <person name="Jaffe D."/>
            <person name="Johnston J.S."/>
            <person name="Kennedy R.C."/>
            <person name="Koo H."/>
            <person name="Kravitz S."/>
            <person name="Kriventseva E.V."/>
            <person name="Kulp D."/>
            <person name="Labutti K."/>
            <person name="Lee E."/>
            <person name="Li S."/>
            <person name="Lovin D.D."/>
            <person name="Mao C."/>
            <person name="Mauceli E."/>
            <person name="Menck C.F."/>
            <person name="Miller J.R."/>
            <person name="Montgomery P."/>
            <person name="Mori A."/>
            <person name="Nascimento A.L."/>
            <person name="Naveira H.F."/>
            <person name="Nusbaum C."/>
            <person name="O'leary S."/>
            <person name="Orvis J."/>
            <person name="Pertea M."/>
            <person name="Quesneville H."/>
            <person name="Reidenbach K.R."/>
            <person name="Rogers Y.H."/>
            <person name="Roth C.W."/>
            <person name="Schneider J.R."/>
            <person name="Schatz M."/>
            <person name="Shumway M."/>
            <person name="Stanke M."/>
            <person name="Stinson E.O."/>
            <person name="Tubio J.M."/>
            <person name="Vanzee J.P."/>
            <person name="Verjovski-Almeida S."/>
            <person name="Werner D."/>
            <person name="White O."/>
            <person name="Wyder S."/>
            <person name="Zeng Q."/>
            <person name="Zhao Q."/>
            <person name="Zhao Y."/>
            <person name="Hill C.A."/>
            <person name="Raikhel A.S."/>
            <person name="Soares M.B."/>
            <person name="Knudson D.L."/>
            <person name="Lee N.H."/>
            <person name="Galagan J."/>
            <person name="Salzberg S.L."/>
            <person name="Paulsen I.T."/>
            <person name="Dimopoulos G."/>
            <person name="Collins F.H."/>
            <person name="Birren B."/>
            <person name="Fraser-Liggett C.M."/>
            <person name="Severson D.W."/>
        </authorList>
    </citation>
    <scope>NUCLEOTIDE SEQUENCE [LARGE SCALE GENOMIC DNA]</scope>
    <source>
        <strain evidence="1">Liverpool</strain>
    </source>
</reference>
<gene>
    <name evidence="1" type="ORF">AaeL_AAEL011525</name>
</gene>
<protein>
    <submittedName>
        <fullName evidence="1">AAEL011525-PA</fullName>
    </submittedName>
</protein>
<dbReference type="EMBL" id="CH477772">
    <property type="protein sequence ID" value="EAT36387.1"/>
    <property type="molecule type" value="Genomic_DNA"/>
</dbReference>
<proteinExistence type="predicted"/>
<dbReference type="AlphaFoldDB" id="Q16PU1"/>
<reference evidence="1" key="3">
    <citation type="submission" date="2012-09" db="EMBL/GenBank/DDBJ databases">
        <authorList>
            <consortium name="VectorBase"/>
        </authorList>
    </citation>
    <scope>NUCLEOTIDE SEQUENCE</scope>
    <source>
        <strain evidence="1">Liverpool</strain>
    </source>
</reference>
<evidence type="ECO:0000313" key="2">
    <source>
        <dbReference type="Proteomes" id="UP000682892"/>
    </source>
</evidence>
<sequence>KSGKNKEKRTLKLRADSRWKVAKSLLIGEYELHLSKVYTYLCERVQPGKAESIPKVSDSAA</sequence>
<dbReference type="PaxDb" id="7159-AAEL011525-PA"/>
<dbReference type="HOGENOM" id="CLU_2929264_0_0_1"/>
<organism evidence="1 2">
    <name type="scientific">Aedes aegypti</name>
    <name type="common">Yellowfever mosquito</name>
    <name type="synonym">Culex aegypti</name>
    <dbReference type="NCBI Taxonomy" id="7159"/>
    <lineage>
        <taxon>Eukaryota</taxon>
        <taxon>Metazoa</taxon>
        <taxon>Ecdysozoa</taxon>
        <taxon>Arthropoda</taxon>
        <taxon>Hexapoda</taxon>
        <taxon>Insecta</taxon>
        <taxon>Pterygota</taxon>
        <taxon>Neoptera</taxon>
        <taxon>Endopterygota</taxon>
        <taxon>Diptera</taxon>
        <taxon>Nematocera</taxon>
        <taxon>Culicoidea</taxon>
        <taxon>Culicidae</taxon>
        <taxon>Culicinae</taxon>
        <taxon>Aedini</taxon>
        <taxon>Aedes</taxon>
        <taxon>Stegomyia</taxon>
    </lineage>
</organism>
<dbReference type="Proteomes" id="UP000682892">
    <property type="component" value="Unassembled WGS sequence"/>
</dbReference>
<name>Q16PU1_AEDAE</name>
<accession>Q16PU1</accession>
<reference evidence="1" key="1">
    <citation type="submission" date="2005-10" db="EMBL/GenBank/DDBJ databases">
        <authorList>
            <person name="Loftus B.J."/>
            <person name="Nene V.M."/>
            <person name="Hannick L.I."/>
            <person name="Bidwell S."/>
            <person name="Haas B."/>
            <person name="Amedeo P."/>
            <person name="Orvis J."/>
            <person name="Wortman J.R."/>
            <person name="White O.R."/>
            <person name="Salzberg S."/>
            <person name="Shumway M."/>
            <person name="Koo H."/>
            <person name="Zhao Y."/>
            <person name="Holmes M."/>
            <person name="Miller J."/>
            <person name="Schatz M."/>
            <person name="Pop M."/>
            <person name="Pai G."/>
            <person name="Utterback T."/>
            <person name="Rogers Y.-H."/>
            <person name="Kravitz S."/>
            <person name="Fraser C.M."/>
        </authorList>
    </citation>
    <scope>NUCLEOTIDE SEQUENCE</scope>
    <source>
        <strain evidence="1">Liverpool</strain>
    </source>
</reference>